<protein>
    <recommendedName>
        <fullName evidence="2">Winged helix Storkhead-box1 domain-containing protein</fullName>
    </recommendedName>
</protein>
<dbReference type="Pfam" id="PF10264">
    <property type="entry name" value="WHD_Storkhead"/>
    <property type="match status" value="1"/>
</dbReference>
<dbReference type="GO" id="GO:0000977">
    <property type="term" value="F:RNA polymerase II transcription regulatory region sequence-specific DNA binding"/>
    <property type="evidence" value="ECO:0007669"/>
    <property type="project" value="TreeGrafter"/>
</dbReference>
<feature type="region of interest" description="Disordered" evidence="1">
    <location>
        <begin position="306"/>
        <end position="334"/>
    </location>
</feature>
<keyword evidence="4" id="KW-1185">Reference proteome</keyword>
<gene>
    <name evidence="3" type="ORF">AFUS01_LOCUS16842</name>
</gene>
<feature type="compositionally biased region" description="Basic and acidic residues" evidence="1">
    <location>
        <begin position="632"/>
        <end position="642"/>
    </location>
</feature>
<dbReference type="GO" id="GO:0005737">
    <property type="term" value="C:cytoplasm"/>
    <property type="evidence" value="ECO:0007669"/>
    <property type="project" value="TreeGrafter"/>
</dbReference>
<sequence>MGPSCTRKPNMTETLTHPSNIRKYVVLLQDCIAVKFVAHVDTSLSPSSSSLLSEEKKCGKKTDDSYNNKFSLYGSNSSNNHNSDKLPQPNPNQGVHLFHAFRDANHKCYWNAAIAETFNQIEYRGFILPSTIFISSQRKFLHVMRAAWARQMLRSPQGYRIEFIGDTEEILCEPIQQSHFSPLSDSLCWTILDMTSRGEEAFVETICLALGQSFPGMVKPSCELVYQTLEKLIRDRKVYQTSRGYFVVTPDTFRYMTAARETPSSFSTHSLALDALLSCHYQQQDDRLSYSRHSWDSAASADNCLFTPPHANNSSSNSNNNNNSPSTNKSNAMSKNYRNSAGLKRHNSLKLFRRKDNPELLGAKSLSFRLSKSKPFMFDVNHDDTNKSSEAQHPTLVMEPQPSKSEKNPQKKGKGLFSKIFGFRRSSRSKRKQSDAEESQKPESVTVDYNSRSANGLLDDSESGCFTLDRENHYDFAGISTPKWNSLPKRSYRTNSRRSIFGMVDDNNALYATPASTLSTEPITGSSFVRAQSSRSSTLSHGTSLGYGSQGPNSFLTSQSPCPNSNSNSNSNSNNNNNNPNNSSNEGSKATKENYKSYYELYRRRYPSSRIYGRRSSSPMLSTFQSKPVYETIDHNKRKDVETSSSGSTTTTTLTQNIKSKKNLAMELNVPNVKGGQETSSSKEDTINVRIGDGSSGIVTGIGDTQVKTIVNANGQIETHFDCRHGGVKSTIEIKASNGKSECDNCAGEPEVKRECSVVSNSSGTTTDVKSKINLATKFFSNVNFATKLLSE</sequence>
<feature type="compositionally biased region" description="Low complexity" evidence="1">
    <location>
        <begin position="529"/>
        <end position="547"/>
    </location>
</feature>
<accession>A0A8J2P8P6</accession>
<feature type="compositionally biased region" description="Polar residues" evidence="1">
    <location>
        <begin position="550"/>
        <end position="562"/>
    </location>
</feature>
<name>A0A8J2P8P6_9HEXA</name>
<evidence type="ECO:0000313" key="3">
    <source>
        <dbReference type="EMBL" id="CAG7728031.1"/>
    </source>
</evidence>
<dbReference type="AlphaFoldDB" id="A0A8J2P8P6"/>
<feature type="domain" description="Winged helix Storkhead-box1" evidence="2">
    <location>
        <begin position="173"/>
        <end position="250"/>
    </location>
</feature>
<evidence type="ECO:0000259" key="2">
    <source>
        <dbReference type="Pfam" id="PF10264"/>
    </source>
</evidence>
<dbReference type="Proteomes" id="UP000708208">
    <property type="component" value="Unassembled WGS sequence"/>
</dbReference>
<dbReference type="PANTHER" id="PTHR22437">
    <property type="entry name" value="WINGED HELIX DOMAIN-CONTAINING PROTEIN"/>
    <property type="match status" value="1"/>
</dbReference>
<feature type="compositionally biased region" description="Low complexity" evidence="1">
    <location>
        <begin position="312"/>
        <end position="331"/>
    </location>
</feature>
<reference evidence="3" key="1">
    <citation type="submission" date="2021-06" db="EMBL/GenBank/DDBJ databases">
        <authorList>
            <person name="Hodson N. C."/>
            <person name="Mongue J. A."/>
            <person name="Jaron S. K."/>
        </authorList>
    </citation>
    <scope>NUCLEOTIDE SEQUENCE</scope>
</reference>
<feature type="region of interest" description="Disordered" evidence="1">
    <location>
        <begin position="529"/>
        <end position="591"/>
    </location>
</feature>
<comment type="caution">
    <text evidence="3">The sequence shown here is derived from an EMBL/GenBank/DDBJ whole genome shotgun (WGS) entry which is preliminary data.</text>
</comment>
<dbReference type="OrthoDB" id="10020110at2759"/>
<dbReference type="EMBL" id="CAJVCH010157353">
    <property type="protein sequence ID" value="CAG7728031.1"/>
    <property type="molecule type" value="Genomic_DNA"/>
</dbReference>
<organism evidence="3 4">
    <name type="scientific">Allacma fusca</name>
    <dbReference type="NCBI Taxonomy" id="39272"/>
    <lineage>
        <taxon>Eukaryota</taxon>
        <taxon>Metazoa</taxon>
        <taxon>Ecdysozoa</taxon>
        <taxon>Arthropoda</taxon>
        <taxon>Hexapoda</taxon>
        <taxon>Collembola</taxon>
        <taxon>Symphypleona</taxon>
        <taxon>Sminthuridae</taxon>
        <taxon>Allacma</taxon>
    </lineage>
</organism>
<dbReference type="GO" id="GO:0006357">
    <property type="term" value="P:regulation of transcription by RNA polymerase II"/>
    <property type="evidence" value="ECO:0007669"/>
    <property type="project" value="InterPro"/>
</dbReference>
<feature type="region of interest" description="Disordered" evidence="1">
    <location>
        <begin position="629"/>
        <end position="662"/>
    </location>
</feature>
<dbReference type="GO" id="GO:0005634">
    <property type="term" value="C:nucleus"/>
    <property type="evidence" value="ECO:0007669"/>
    <property type="project" value="TreeGrafter"/>
</dbReference>
<feature type="region of interest" description="Disordered" evidence="1">
    <location>
        <begin position="379"/>
        <end position="455"/>
    </location>
</feature>
<dbReference type="InterPro" id="IPR040126">
    <property type="entry name" value="STOX1/2"/>
</dbReference>
<proteinExistence type="predicted"/>
<evidence type="ECO:0000313" key="4">
    <source>
        <dbReference type="Proteomes" id="UP000708208"/>
    </source>
</evidence>
<dbReference type="PANTHER" id="PTHR22437:SF0">
    <property type="entry name" value="FI21431P1"/>
    <property type="match status" value="1"/>
</dbReference>
<evidence type="ECO:0000256" key="1">
    <source>
        <dbReference type="SAM" id="MobiDB-lite"/>
    </source>
</evidence>
<feature type="compositionally biased region" description="Low complexity" evidence="1">
    <location>
        <begin position="563"/>
        <end position="585"/>
    </location>
</feature>
<feature type="compositionally biased region" description="Basic and acidic residues" evidence="1">
    <location>
        <begin position="432"/>
        <end position="441"/>
    </location>
</feature>
<feature type="compositionally biased region" description="Low complexity" evidence="1">
    <location>
        <begin position="643"/>
        <end position="655"/>
    </location>
</feature>
<dbReference type="InterPro" id="IPR019391">
    <property type="entry name" value="Storkhead-box_WHD"/>
</dbReference>